<proteinExistence type="predicted"/>
<protein>
    <submittedName>
        <fullName evidence="1">Unplaced genomic scaffold scaffold_54, whole genome shotgun sequence</fullName>
    </submittedName>
</protein>
<keyword evidence="2" id="KW-1185">Reference proteome</keyword>
<evidence type="ECO:0000313" key="2">
    <source>
        <dbReference type="Proteomes" id="UP000054538"/>
    </source>
</evidence>
<evidence type="ECO:0000313" key="1">
    <source>
        <dbReference type="EMBL" id="KIK98910.1"/>
    </source>
</evidence>
<dbReference type="EMBL" id="KN824876">
    <property type="protein sequence ID" value="KIK98910.1"/>
    <property type="molecule type" value="Genomic_DNA"/>
</dbReference>
<organism evidence="1 2">
    <name type="scientific">Paxillus rubicundulus Ve08.2h10</name>
    <dbReference type="NCBI Taxonomy" id="930991"/>
    <lineage>
        <taxon>Eukaryota</taxon>
        <taxon>Fungi</taxon>
        <taxon>Dikarya</taxon>
        <taxon>Basidiomycota</taxon>
        <taxon>Agaricomycotina</taxon>
        <taxon>Agaricomycetes</taxon>
        <taxon>Agaricomycetidae</taxon>
        <taxon>Boletales</taxon>
        <taxon>Paxilineae</taxon>
        <taxon>Paxillaceae</taxon>
        <taxon>Paxillus</taxon>
    </lineage>
</organism>
<reference evidence="1 2" key="1">
    <citation type="submission" date="2014-04" db="EMBL/GenBank/DDBJ databases">
        <authorList>
            <consortium name="DOE Joint Genome Institute"/>
            <person name="Kuo A."/>
            <person name="Kohler A."/>
            <person name="Jargeat P."/>
            <person name="Nagy L.G."/>
            <person name="Floudas D."/>
            <person name="Copeland A."/>
            <person name="Barry K.W."/>
            <person name="Cichocki N."/>
            <person name="Veneault-Fourrey C."/>
            <person name="LaButti K."/>
            <person name="Lindquist E.A."/>
            <person name="Lipzen A."/>
            <person name="Lundell T."/>
            <person name="Morin E."/>
            <person name="Murat C."/>
            <person name="Sun H."/>
            <person name="Tunlid A."/>
            <person name="Henrissat B."/>
            <person name="Grigoriev I.V."/>
            <person name="Hibbett D.S."/>
            <person name="Martin F."/>
            <person name="Nordberg H.P."/>
            <person name="Cantor M.N."/>
            <person name="Hua S.X."/>
        </authorList>
    </citation>
    <scope>NUCLEOTIDE SEQUENCE [LARGE SCALE GENOMIC DNA]</scope>
    <source>
        <strain evidence="1 2">Ve08.2h10</strain>
    </source>
</reference>
<gene>
    <name evidence="1" type="ORF">PAXRUDRAFT_618540</name>
</gene>
<dbReference type="Proteomes" id="UP000054538">
    <property type="component" value="Unassembled WGS sequence"/>
</dbReference>
<name>A0A0D0EC81_9AGAM</name>
<reference evidence="2" key="2">
    <citation type="submission" date="2015-01" db="EMBL/GenBank/DDBJ databases">
        <title>Evolutionary Origins and Diversification of the Mycorrhizal Mutualists.</title>
        <authorList>
            <consortium name="DOE Joint Genome Institute"/>
            <consortium name="Mycorrhizal Genomics Consortium"/>
            <person name="Kohler A."/>
            <person name="Kuo A."/>
            <person name="Nagy L.G."/>
            <person name="Floudas D."/>
            <person name="Copeland A."/>
            <person name="Barry K.W."/>
            <person name="Cichocki N."/>
            <person name="Veneault-Fourrey C."/>
            <person name="LaButti K."/>
            <person name="Lindquist E.A."/>
            <person name="Lipzen A."/>
            <person name="Lundell T."/>
            <person name="Morin E."/>
            <person name="Murat C."/>
            <person name="Riley R."/>
            <person name="Ohm R."/>
            <person name="Sun H."/>
            <person name="Tunlid A."/>
            <person name="Henrissat B."/>
            <person name="Grigoriev I.V."/>
            <person name="Hibbett D.S."/>
            <person name="Martin F."/>
        </authorList>
    </citation>
    <scope>NUCLEOTIDE SEQUENCE [LARGE SCALE GENOMIC DNA]</scope>
    <source>
        <strain evidence="2">Ve08.2h10</strain>
    </source>
</reference>
<dbReference type="InParanoid" id="A0A0D0EC81"/>
<dbReference type="AlphaFoldDB" id="A0A0D0EC81"/>
<dbReference type="HOGENOM" id="CLU_1886436_0_0_1"/>
<sequence length="135" mass="14440">MFWGEHLLCPRPSPQEKDFVSDGVYPRRLRPVPLNLGDVVVGFEKDFLAHPYDRSLGLGCDADRIEAAETVSDSQVASASANNGVCEAVDCGCHVLCPCHHHCTFVGVTESARVSVFVCGLGESVGGIGSHREKG</sequence>
<accession>A0A0D0EC81</accession>